<accession>A0A6G1D1G2</accession>
<dbReference type="Pfam" id="PF03732">
    <property type="entry name" value="Retrotrans_gag"/>
    <property type="match status" value="1"/>
</dbReference>
<feature type="region of interest" description="Disordered" evidence="1">
    <location>
        <begin position="10"/>
        <end position="45"/>
    </location>
</feature>
<proteinExistence type="predicted"/>
<dbReference type="OrthoDB" id="696484at2759"/>
<feature type="region of interest" description="Disordered" evidence="1">
    <location>
        <begin position="78"/>
        <end position="107"/>
    </location>
</feature>
<keyword evidence="4" id="KW-1185">Reference proteome</keyword>
<evidence type="ECO:0000259" key="2">
    <source>
        <dbReference type="Pfam" id="PF03732"/>
    </source>
</evidence>
<name>A0A6G1D1G2_9ORYZ</name>
<comment type="caution">
    <text evidence="3">The sequence shown here is derived from an EMBL/GenBank/DDBJ whole genome shotgun (WGS) entry which is preliminary data.</text>
</comment>
<evidence type="ECO:0000256" key="1">
    <source>
        <dbReference type="SAM" id="MobiDB-lite"/>
    </source>
</evidence>
<dbReference type="InterPro" id="IPR005162">
    <property type="entry name" value="Retrotrans_gag_dom"/>
</dbReference>
<feature type="compositionally biased region" description="Polar residues" evidence="1">
    <location>
        <begin position="12"/>
        <end position="35"/>
    </location>
</feature>
<reference evidence="3 4" key="1">
    <citation type="submission" date="2019-11" db="EMBL/GenBank/DDBJ databases">
        <title>Whole genome sequence of Oryza granulata.</title>
        <authorList>
            <person name="Li W."/>
        </authorList>
    </citation>
    <scope>NUCLEOTIDE SEQUENCE [LARGE SCALE GENOMIC DNA]</scope>
    <source>
        <strain evidence="4">cv. Menghai</strain>
        <tissue evidence="3">Leaf</tissue>
    </source>
</reference>
<gene>
    <name evidence="3" type="ORF">E2562_009253</name>
</gene>
<feature type="domain" description="Retrotransposon gag" evidence="2">
    <location>
        <begin position="80"/>
        <end position="143"/>
    </location>
</feature>
<dbReference type="EMBL" id="SPHZ02000007">
    <property type="protein sequence ID" value="KAF0906249.1"/>
    <property type="molecule type" value="Genomic_DNA"/>
</dbReference>
<dbReference type="AlphaFoldDB" id="A0A6G1D1G2"/>
<dbReference type="Proteomes" id="UP000479710">
    <property type="component" value="Unassembled WGS sequence"/>
</dbReference>
<sequence length="143" mass="16547">MQTLADLYAFGSQATQGRRATQSRQDVQTNRNPSSYGEFMRTKPPLFTEAEEPLEAEDWLCMIEKKLDPIRAREEDKVHFASSQLDGPASDRWEAYQASQEDEAEEPDWAEFTAVFCENFVPATIMKMKRDEFRTLRQDNLSV</sequence>
<protein>
    <recommendedName>
        <fullName evidence="2">Retrotransposon gag domain-containing protein</fullName>
    </recommendedName>
</protein>
<evidence type="ECO:0000313" key="4">
    <source>
        <dbReference type="Proteomes" id="UP000479710"/>
    </source>
</evidence>
<evidence type="ECO:0000313" key="3">
    <source>
        <dbReference type="EMBL" id="KAF0906249.1"/>
    </source>
</evidence>
<organism evidence="3 4">
    <name type="scientific">Oryza meyeriana var. granulata</name>
    <dbReference type="NCBI Taxonomy" id="110450"/>
    <lineage>
        <taxon>Eukaryota</taxon>
        <taxon>Viridiplantae</taxon>
        <taxon>Streptophyta</taxon>
        <taxon>Embryophyta</taxon>
        <taxon>Tracheophyta</taxon>
        <taxon>Spermatophyta</taxon>
        <taxon>Magnoliopsida</taxon>
        <taxon>Liliopsida</taxon>
        <taxon>Poales</taxon>
        <taxon>Poaceae</taxon>
        <taxon>BOP clade</taxon>
        <taxon>Oryzoideae</taxon>
        <taxon>Oryzeae</taxon>
        <taxon>Oryzinae</taxon>
        <taxon>Oryza</taxon>
        <taxon>Oryza meyeriana</taxon>
    </lineage>
</organism>